<evidence type="ECO:0000313" key="2">
    <source>
        <dbReference type="Proteomes" id="UP000019330"/>
    </source>
</evidence>
<protein>
    <submittedName>
        <fullName evidence="1">Uncharacterized protein</fullName>
    </submittedName>
</protein>
<accession>W5SVJ8</accession>
<evidence type="ECO:0000313" key="1">
    <source>
        <dbReference type="EMBL" id="AHH10703.1"/>
    </source>
</evidence>
<sequence>MNSNNVVGILDELSLKLEEVFLLINNTLSYELYKEIPIYFYDDITSCFELT</sequence>
<reference evidence="1" key="1">
    <citation type="submission" date="2013-04" db="EMBL/GenBank/DDBJ databases">
        <title>Comparative Genomics of Relapsing Fever Spirochetes.</title>
        <authorList>
            <person name="Schwan T.G."/>
            <person name="Raffel S.J."/>
            <person name="Porcella S.F."/>
            <person name="Martens C.A."/>
            <person name="Bruno D.P."/>
            <person name="Ricklefs S.M."/>
            <person name="Barbian K.B."/>
        </authorList>
    </citation>
    <scope>NUCLEOTIDE SEQUENCE [LARGE SCALE GENOMIC DNA]</scope>
    <source>
        <strain evidence="1">Co53</strain>
    </source>
</reference>
<dbReference type="PATRIC" id="fig|1313292.3.peg.554"/>
<keyword evidence="2" id="KW-1185">Reference proteome</keyword>
<dbReference type="AlphaFoldDB" id="W5SVJ8"/>
<proteinExistence type="predicted"/>
<dbReference type="EMBL" id="CP005745">
    <property type="protein sequence ID" value="AHH10703.1"/>
    <property type="molecule type" value="Genomic_DNA"/>
</dbReference>
<name>W5SVJ8_9SPIR</name>
<dbReference type="HOGENOM" id="CLU_3096243_0_0_12"/>
<dbReference type="RefSeq" id="WP_241766541.1">
    <property type="nucleotide sequence ID" value="NZ_CP005745.1"/>
</dbReference>
<dbReference type="Proteomes" id="UP000019330">
    <property type="component" value="Chromosome"/>
</dbReference>
<gene>
    <name evidence="1" type="ORF">BCO_0062800</name>
</gene>
<dbReference type="STRING" id="1313292.BCO_0062800"/>
<organism evidence="1 2">
    <name type="scientific">Borrelia coriaceae ATCC 43381</name>
    <dbReference type="NCBI Taxonomy" id="1408429"/>
    <lineage>
        <taxon>Bacteria</taxon>
        <taxon>Pseudomonadati</taxon>
        <taxon>Spirochaetota</taxon>
        <taxon>Spirochaetia</taxon>
        <taxon>Spirochaetales</taxon>
        <taxon>Borreliaceae</taxon>
        <taxon>Borrelia</taxon>
    </lineage>
</organism>